<sequence length="132" mass="14169">MSRPHDATDSPLDVLGADNAPAFSLAFLRASPDGVKLLNREGRVTFVSDTGLALMGLSDRRDVVGRQWWELWPEAAEPELRAAFGRAASGEIARLSADRDLAGTSRTWQVTLSPIVNADGAVESILAVTRPV</sequence>
<evidence type="ECO:0000313" key="2">
    <source>
        <dbReference type="EMBL" id="KIQ68342.1"/>
    </source>
</evidence>
<dbReference type="eggNOG" id="COG2202">
    <property type="taxonomic scope" value="Bacteria"/>
</dbReference>
<dbReference type="Pfam" id="PF08448">
    <property type="entry name" value="PAS_4"/>
    <property type="match status" value="1"/>
</dbReference>
<proteinExistence type="predicted"/>
<gene>
    <name evidence="2" type="ORF">Wenmar_02988</name>
</gene>
<dbReference type="SUPFAM" id="SSF55785">
    <property type="entry name" value="PYP-like sensor domain (PAS domain)"/>
    <property type="match status" value="1"/>
</dbReference>
<organism evidence="2 3">
    <name type="scientific">Wenxinia marina DSM 24838</name>
    <dbReference type="NCBI Taxonomy" id="1123501"/>
    <lineage>
        <taxon>Bacteria</taxon>
        <taxon>Pseudomonadati</taxon>
        <taxon>Pseudomonadota</taxon>
        <taxon>Alphaproteobacteria</taxon>
        <taxon>Rhodobacterales</taxon>
        <taxon>Roseobacteraceae</taxon>
        <taxon>Wenxinia</taxon>
    </lineage>
</organism>
<protein>
    <submittedName>
        <fullName evidence="2">PAS domain S-box</fullName>
    </submittedName>
</protein>
<comment type="caution">
    <text evidence="2">The sequence shown here is derived from an EMBL/GenBank/DDBJ whole genome shotgun (WGS) entry which is preliminary data.</text>
</comment>
<dbReference type="Proteomes" id="UP000035100">
    <property type="component" value="Unassembled WGS sequence"/>
</dbReference>
<dbReference type="EMBL" id="AONG01000014">
    <property type="protein sequence ID" value="KIQ68342.1"/>
    <property type="molecule type" value="Genomic_DNA"/>
</dbReference>
<keyword evidence="3" id="KW-1185">Reference proteome</keyword>
<dbReference type="Gene3D" id="3.30.450.20">
    <property type="entry name" value="PAS domain"/>
    <property type="match status" value="1"/>
</dbReference>
<dbReference type="CDD" id="cd00130">
    <property type="entry name" value="PAS"/>
    <property type="match status" value="1"/>
</dbReference>
<name>A0A0D0Q796_9RHOB</name>
<dbReference type="InterPro" id="IPR013656">
    <property type="entry name" value="PAS_4"/>
</dbReference>
<dbReference type="InterPro" id="IPR000014">
    <property type="entry name" value="PAS"/>
</dbReference>
<evidence type="ECO:0000313" key="3">
    <source>
        <dbReference type="Proteomes" id="UP000035100"/>
    </source>
</evidence>
<dbReference type="STRING" id="1123501.Wenmar_02988"/>
<dbReference type="AlphaFoldDB" id="A0A0D0Q796"/>
<dbReference type="RefSeq" id="WP_018301780.1">
    <property type="nucleotide sequence ID" value="NZ_KB902279.1"/>
</dbReference>
<feature type="domain" description="PAS" evidence="1">
    <location>
        <begin position="22"/>
        <end position="89"/>
    </location>
</feature>
<reference evidence="2 3" key="1">
    <citation type="submission" date="2013-01" db="EMBL/GenBank/DDBJ databases">
        <authorList>
            <person name="Fiebig A."/>
            <person name="Goeker M."/>
            <person name="Klenk H.-P.P."/>
        </authorList>
    </citation>
    <scope>NUCLEOTIDE SEQUENCE [LARGE SCALE GENOMIC DNA]</scope>
    <source>
        <strain evidence="2 3">DSM 24838</strain>
    </source>
</reference>
<dbReference type="InterPro" id="IPR035965">
    <property type="entry name" value="PAS-like_dom_sf"/>
</dbReference>
<dbReference type="NCBIfam" id="TIGR00229">
    <property type="entry name" value="sensory_box"/>
    <property type="match status" value="1"/>
</dbReference>
<evidence type="ECO:0000259" key="1">
    <source>
        <dbReference type="SMART" id="SM00091"/>
    </source>
</evidence>
<accession>A0A0D0Q796</accession>
<dbReference type="SMART" id="SM00091">
    <property type="entry name" value="PAS"/>
    <property type="match status" value="1"/>
</dbReference>